<protein>
    <submittedName>
        <fullName evidence="4">Lipase</fullName>
    </submittedName>
</protein>
<dbReference type="InterPro" id="IPR050300">
    <property type="entry name" value="GDXG_lipolytic_enzyme"/>
</dbReference>
<organism evidence="4 5">
    <name type="scientific">Psychrobacter piscatorii</name>
    <dbReference type="NCBI Taxonomy" id="554343"/>
    <lineage>
        <taxon>Bacteria</taxon>
        <taxon>Pseudomonadati</taxon>
        <taxon>Pseudomonadota</taxon>
        <taxon>Gammaproteobacteria</taxon>
        <taxon>Moraxellales</taxon>
        <taxon>Moraxellaceae</taxon>
        <taxon>Psychrobacter</taxon>
    </lineage>
</organism>
<dbReference type="InterPro" id="IPR002168">
    <property type="entry name" value="Lipase_GDXG_HIS_AS"/>
</dbReference>
<evidence type="ECO:0000256" key="1">
    <source>
        <dbReference type="ARBA" id="ARBA00010515"/>
    </source>
</evidence>
<keyword evidence="2" id="KW-0378">Hydrolase</keyword>
<dbReference type="Proteomes" id="UP000051202">
    <property type="component" value="Unassembled WGS sequence"/>
</dbReference>
<dbReference type="PROSITE" id="PS01173">
    <property type="entry name" value="LIPASE_GDXG_HIS"/>
    <property type="match status" value="1"/>
</dbReference>
<evidence type="ECO:0000313" key="5">
    <source>
        <dbReference type="Proteomes" id="UP000051202"/>
    </source>
</evidence>
<reference evidence="4 5" key="1">
    <citation type="submission" date="2015-11" db="EMBL/GenBank/DDBJ databases">
        <title>Permanent draft genome of Psychrobacter piscatorii LQ58.</title>
        <authorList>
            <person name="Zhou M."/>
            <person name="Dong B."/>
            <person name="Liu Q."/>
        </authorList>
    </citation>
    <scope>NUCLEOTIDE SEQUENCE [LARGE SCALE GENOMIC DNA]</scope>
    <source>
        <strain evidence="4 5">LQ58</strain>
    </source>
</reference>
<evidence type="ECO:0000313" key="4">
    <source>
        <dbReference type="EMBL" id="KRU21974.1"/>
    </source>
</evidence>
<name>A0A0T6DQT0_9GAMM</name>
<dbReference type="EMBL" id="LNDJ01000085">
    <property type="protein sequence ID" value="KRU21974.1"/>
    <property type="molecule type" value="Genomic_DNA"/>
</dbReference>
<gene>
    <name evidence="4" type="ORF">AS194_02080</name>
</gene>
<dbReference type="PANTHER" id="PTHR48081:SF8">
    <property type="entry name" value="ALPHA_BETA HYDROLASE FOLD-3 DOMAIN-CONTAINING PROTEIN-RELATED"/>
    <property type="match status" value="1"/>
</dbReference>
<feature type="domain" description="Alpha/beta hydrolase fold-3" evidence="3">
    <location>
        <begin position="202"/>
        <end position="428"/>
    </location>
</feature>
<keyword evidence="5" id="KW-1185">Reference proteome</keyword>
<dbReference type="STRING" id="554343.AS194_02080"/>
<evidence type="ECO:0000256" key="2">
    <source>
        <dbReference type="ARBA" id="ARBA00022801"/>
    </source>
</evidence>
<dbReference type="InterPro" id="IPR013094">
    <property type="entry name" value="AB_hydrolase_3"/>
</dbReference>
<dbReference type="RefSeq" id="WP_058025236.1">
    <property type="nucleotide sequence ID" value="NZ_LNDJ01000085.1"/>
</dbReference>
<accession>A0A0T6DQT0</accession>
<dbReference type="PANTHER" id="PTHR48081">
    <property type="entry name" value="AB HYDROLASE SUPERFAMILY PROTEIN C4A8.06C"/>
    <property type="match status" value="1"/>
</dbReference>
<dbReference type="InterPro" id="IPR029058">
    <property type="entry name" value="AB_hydrolase_fold"/>
</dbReference>
<dbReference type="Pfam" id="PF07859">
    <property type="entry name" value="Abhydrolase_3"/>
    <property type="match status" value="1"/>
</dbReference>
<comment type="similarity">
    <text evidence="1">Belongs to the 'GDXG' lipolytic enzyme family.</text>
</comment>
<dbReference type="Gene3D" id="3.40.50.1820">
    <property type="entry name" value="alpha/beta hydrolase"/>
    <property type="match status" value="1"/>
</dbReference>
<evidence type="ECO:0000259" key="3">
    <source>
        <dbReference type="Pfam" id="PF07859"/>
    </source>
</evidence>
<sequence length="464" mass="50861">MSNSTVSSINTLLNKTLMALHLASNDEMVGEVKDNGVQKKRLSVKEKMLSYNPMTHCQPHTLHYAMKGLGYLPTPVLEGLIGYLKGPHSKQYLHANAHLRLILAVNSHLKTPLELTPMHELRERFAADAVAMQAPSVWHQAGGSMLSNIKPFIKKGKTPVNWEDKTIANADDGDMTIRCYQAGTKSIGAKKRRAHNPDQTAMLFFHGGGFCIGNVDTHHEFCHAVCEQTGWPVISVDYRLAPECPAPAALKDCITAYAWLAEHCHTLGALPSRIVLAGDSAGGGLSTLIAQQLTAPNENAWLDLGADGQKMFDLLKKLPAPLAQMPLYPVTDIETDYPSWELYGEGLLLDHADVAVFDAACLENSPLPRIHILNSPMLGDNSKVCPTYIIAAELDVLRDEAFAYAKQLKSYKVPVETHTVLGAPHGFIHFMSVHQKLGQETKNIIHGFGGFVRDVISTRSRLVA</sequence>
<comment type="caution">
    <text evidence="4">The sequence shown here is derived from an EMBL/GenBank/DDBJ whole genome shotgun (WGS) entry which is preliminary data.</text>
</comment>
<dbReference type="AlphaFoldDB" id="A0A0T6DQT0"/>
<proteinExistence type="inferred from homology"/>
<dbReference type="SUPFAM" id="SSF53474">
    <property type="entry name" value="alpha/beta-Hydrolases"/>
    <property type="match status" value="1"/>
</dbReference>
<dbReference type="GO" id="GO:0016787">
    <property type="term" value="F:hydrolase activity"/>
    <property type="evidence" value="ECO:0007669"/>
    <property type="project" value="UniProtKB-KW"/>
</dbReference>